<keyword evidence="5 8" id="KW-1133">Transmembrane helix</keyword>
<keyword evidence="6 8" id="KW-0472">Membrane</keyword>
<dbReference type="GO" id="GO:0005886">
    <property type="term" value="C:plasma membrane"/>
    <property type="evidence" value="ECO:0007669"/>
    <property type="project" value="TreeGrafter"/>
</dbReference>
<gene>
    <name evidence="10" type="ORF">SAMN05444159_6122</name>
</gene>
<feature type="domain" description="Glycosyltransferase 2-like" evidence="9">
    <location>
        <begin position="21"/>
        <end position="185"/>
    </location>
</feature>
<evidence type="ECO:0000256" key="8">
    <source>
        <dbReference type="SAM" id="Phobius"/>
    </source>
</evidence>
<dbReference type="InterPro" id="IPR001173">
    <property type="entry name" value="Glyco_trans_2-like"/>
</dbReference>
<feature type="region of interest" description="Disordered" evidence="7">
    <location>
        <begin position="330"/>
        <end position="349"/>
    </location>
</feature>
<evidence type="ECO:0000256" key="5">
    <source>
        <dbReference type="ARBA" id="ARBA00022989"/>
    </source>
</evidence>
<evidence type="ECO:0000256" key="7">
    <source>
        <dbReference type="SAM" id="MobiDB-lite"/>
    </source>
</evidence>
<evidence type="ECO:0000256" key="2">
    <source>
        <dbReference type="ARBA" id="ARBA00022676"/>
    </source>
</evidence>
<keyword evidence="4 8" id="KW-0812">Transmembrane</keyword>
<dbReference type="CDD" id="cd04187">
    <property type="entry name" value="DPM1_like_bac"/>
    <property type="match status" value="1"/>
</dbReference>
<dbReference type="PANTHER" id="PTHR48090">
    <property type="entry name" value="UNDECAPRENYL-PHOSPHATE 4-DEOXY-4-FORMAMIDO-L-ARABINOSE TRANSFERASE-RELATED"/>
    <property type="match status" value="1"/>
</dbReference>
<dbReference type="AlphaFoldDB" id="A0A1M7BE23"/>
<evidence type="ECO:0000256" key="4">
    <source>
        <dbReference type="ARBA" id="ARBA00022692"/>
    </source>
</evidence>
<protein>
    <submittedName>
        <fullName evidence="10">Dolichol-phosphate mannosyltransferase</fullName>
    </submittedName>
</protein>
<keyword evidence="2 10" id="KW-0328">Glycosyltransferase</keyword>
<dbReference type="InterPro" id="IPR029044">
    <property type="entry name" value="Nucleotide-diphossugar_trans"/>
</dbReference>
<name>A0A1M7BE23_9BRAD</name>
<sequence length="349" mass="38936">MDTAEIAHPDRPTAAAKPLISVVIPVYNEEANVAAAHAAVADVFGSLAERYDFEIIFTDNHSLDATFERILAIAKSDQRVRAVRFARNFGFQRSVMTGYRLARGDAAIQIDCDLQDPPAIFPQFLALWEQGHDVVVGIRRFRDESKLLQWSRKLYYRLLKAISSDNLMLDSGDFRLVDRSILDQLRRIDDASPYTRGLTSLLASNQTGVPYERAVREKGQSKFPLVKLIGLAVDGFVAHSTTPLRMASFAGLLIALATALASVFYILGRLFFGTEWPEGFATTTILILFGISLNAIFLGVIGEYVGRIYEQIRVRPTTVIERSINMMPSAESAPRKYSAPDRPRTMQDN</sequence>
<dbReference type="PANTHER" id="PTHR48090:SF1">
    <property type="entry name" value="PROPHAGE BACTOPRENOL GLUCOSYL TRANSFERASE HOMOLOG"/>
    <property type="match status" value="1"/>
</dbReference>
<dbReference type="EMBL" id="LT670844">
    <property type="protein sequence ID" value="SHL53181.1"/>
    <property type="molecule type" value="Genomic_DNA"/>
</dbReference>
<reference evidence="10 11" key="1">
    <citation type="submission" date="2016-11" db="EMBL/GenBank/DDBJ databases">
        <authorList>
            <person name="Jaros S."/>
            <person name="Januszkiewicz K."/>
            <person name="Wedrychowicz H."/>
        </authorList>
    </citation>
    <scope>NUCLEOTIDE SEQUENCE [LARGE SCALE GENOMIC DNA]</scope>
    <source>
        <strain evidence="10 11">GAS499</strain>
    </source>
</reference>
<dbReference type="SUPFAM" id="SSF53448">
    <property type="entry name" value="Nucleotide-diphospho-sugar transferases"/>
    <property type="match status" value="1"/>
</dbReference>
<evidence type="ECO:0000259" key="9">
    <source>
        <dbReference type="Pfam" id="PF00535"/>
    </source>
</evidence>
<evidence type="ECO:0000256" key="6">
    <source>
        <dbReference type="ARBA" id="ARBA00023136"/>
    </source>
</evidence>
<accession>A0A1M7BE23</accession>
<evidence type="ECO:0000256" key="1">
    <source>
        <dbReference type="ARBA" id="ARBA00004141"/>
    </source>
</evidence>
<dbReference type="Gene3D" id="3.90.550.10">
    <property type="entry name" value="Spore Coat Polysaccharide Biosynthesis Protein SpsA, Chain A"/>
    <property type="match status" value="1"/>
</dbReference>
<feature type="transmembrane region" description="Helical" evidence="8">
    <location>
        <begin position="280"/>
        <end position="305"/>
    </location>
</feature>
<feature type="compositionally biased region" description="Basic and acidic residues" evidence="7">
    <location>
        <begin position="338"/>
        <end position="349"/>
    </location>
</feature>
<evidence type="ECO:0000256" key="3">
    <source>
        <dbReference type="ARBA" id="ARBA00022679"/>
    </source>
</evidence>
<dbReference type="RefSeq" id="WP_079543349.1">
    <property type="nucleotide sequence ID" value="NZ_LT670844.1"/>
</dbReference>
<feature type="transmembrane region" description="Helical" evidence="8">
    <location>
        <begin position="249"/>
        <end position="268"/>
    </location>
</feature>
<proteinExistence type="predicted"/>
<dbReference type="Pfam" id="PF00535">
    <property type="entry name" value="Glycos_transf_2"/>
    <property type="match status" value="1"/>
</dbReference>
<evidence type="ECO:0000313" key="10">
    <source>
        <dbReference type="EMBL" id="SHL53181.1"/>
    </source>
</evidence>
<comment type="subcellular location">
    <subcellularLocation>
        <location evidence="1">Membrane</location>
        <topology evidence="1">Multi-pass membrane protein</topology>
    </subcellularLocation>
</comment>
<organism evidence="10 11">
    <name type="scientific">Bradyrhizobium lablabi</name>
    <dbReference type="NCBI Taxonomy" id="722472"/>
    <lineage>
        <taxon>Bacteria</taxon>
        <taxon>Pseudomonadati</taxon>
        <taxon>Pseudomonadota</taxon>
        <taxon>Alphaproteobacteria</taxon>
        <taxon>Hyphomicrobiales</taxon>
        <taxon>Nitrobacteraceae</taxon>
        <taxon>Bradyrhizobium</taxon>
    </lineage>
</organism>
<dbReference type="GO" id="GO:0016757">
    <property type="term" value="F:glycosyltransferase activity"/>
    <property type="evidence" value="ECO:0007669"/>
    <property type="project" value="UniProtKB-KW"/>
</dbReference>
<dbReference type="Proteomes" id="UP000189935">
    <property type="component" value="Chromosome I"/>
</dbReference>
<dbReference type="InterPro" id="IPR050256">
    <property type="entry name" value="Glycosyltransferase_2"/>
</dbReference>
<keyword evidence="3 10" id="KW-0808">Transferase</keyword>
<evidence type="ECO:0000313" key="11">
    <source>
        <dbReference type="Proteomes" id="UP000189935"/>
    </source>
</evidence>
<dbReference type="OrthoDB" id="9807795at2"/>